<accession>A0A1W6MZ39</accession>
<keyword evidence="4" id="KW-1185">Reference proteome</keyword>
<keyword evidence="2" id="KW-1133">Transmembrane helix</keyword>
<gene>
    <name evidence="3" type="ORF">B1812_18935</name>
</gene>
<dbReference type="Proteomes" id="UP000193978">
    <property type="component" value="Chromosome"/>
</dbReference>
<proteinExistence type="predicted"/>
<evidence type="ECO:0000256" key="1">
    <source>
        <dbReference type="SAM" id="MobiDB-lite"/>
    </source>
</evidence>
<keyword evidence="2" id="KW-0812">Transmembrane</keyword>
<dbReference type="EMBL" id="CP019948">
    <property type="protein sequence ID" value="ARN82823.1"/>
    <property type="molecule type" value="Genomic_DNA"/>
</dbReference>
<protein>
    <submittedName>
        <fullName evidence="3">Uncharacterized protein</fullName>
    </submittedName>
</protein>
<organism evidence="3 4">
    <name type="scientific">Methylocystis bryophila</name>
    <dbReference type="NCBI Taxonomy" id="655015"/>
    <lineage>
        <taxon>Bacteria</taxon>
        <taxon>Pseudomonadati</taxon>
        <taxon>Pseudomonadota</taxon>
        <taxon>Alphaproteobacteria</taxon>
        <taxon>Hyphomicrobiales</taxon>
        <taxon>Methylocystaceae</taxon>
        <taxon>Methylocystis</taxon>
    </lineage>
</organism>
<reference evidence="3 4" key="1">
    <citation type="submission" date="2017-02" db="EMBL/GenBank/DDBJ databases">
        <authorList>
            <person name="Peterson S.W."/>
        </authorList>
    </citation>
    <scope>NUCLEOTIDE SEQUENCE [LARGE SCALE GENOMIC DNA]</scope>
    <source>
        <strain evidence="3 4">S285</strain>
    </source>
</reference>
<feature type="transmembrane region" description="Helical" evidence="2">
    <location>
        <begin position="47"/>
        <end position="67"/>
    </location>
</feature>
<sequence>MVKLPRRSCYALLARLSLERSCAGGGKARQNQGARADFHRKSLSSLAGFSLVALALAGGHSALAVELTTRLPAYRPKIGVERVYRVEIETSADSHGLTRAGEKSVRGEFTNSLTVLEPTLSGFKMRWRLTPKEPPPGQPSLTEIFRDRIQAFGADMIEVETDPRGAAKKIDNLDAMRKAVETRIEGLKSDDPAKERLQSLLPRLQPGSLFPMDVIAPAARLFAEAQTPEEREADLGMPQTANAEGHSNGASVPIKLTTRYDKDEAHGFVTFTSTKVFDSNALTEAWREVIDRETKELAARRPEASAETLAEYSRASLTITTTVRLSLDDGSATYAEEIVDNRIGPAFTRNVLRATRE</sequence>
<feature type="region of interest" description="Disordered" evidence="1">
    <location>
        <begin position="226"/>
        <end position="252"/>
    </location>
</feature>
<dbReference type="AlphaFoldDB" id="A0A1W6MZ39"/>
<evidence type="ECO:0000313" key="3">
    <source>
        <dbReference type="EMBL" id="ARN82823.1"/>
    </source>
</evidence>
<name>A0A1W6MZ39_9HYPH</name>
<dbReference type="KEGG" id="mbry:B1812_18935"/>
<evidence type="ECO:0000313" key="4">
    <source>
        <dbReference type="Proteomes" id="UP000193978"/>
    </source>
</evidence>
<evidence type="ECO:0000256" key="2">
    <source>
        <dbReference type="SAM" id="Phobius"/>
    </source>
</evidence>
<dbReference type="STRING" id="655015.B1812_18935"/>
<keyword evidence="2" id="KW-0472">Membrane</keyword>